<dbReference type="FunFam" id="3.40.50.300:FF:000224">
    <property type="entry name" value="Energy-coupling factor transporter ATP-binding protein EcfA"/>
    <property type="match status" value="1"/>
</dbReference>
<organism evidence="10 11">
    <name type="scientific">Desulfuribacillus stibiiarsenatis</name>
    <dbReference type="NCBI Taxonomy" id="1390249"/>
    <lineage>
        <taxon>Bacteria</taxon>
        <taxon>Bacillati</taxon>
        <taxon>Bacillota</taxon>
        <taxon>Desulfuribacillia</taxon>
        <taxon>Desulfuribacillales</taxon>
        <taxon>Desulfuribacillaceae</taxon>
        <taxon>Desulfuribacillus</taxon>
    </lineage>
</organism>
<dbReference type="GO" id="GO:0042626">
    <property type="term" value="F:ATPase-coupled transmembrane transporter activity"/>
    <property type="evidence" value="ECO:0007669"/>
    <property type="project" value="TreeGrafter"/>
</dbReference>
<keyword evidence="3" id="KW-0813">Transport</keyword>
<gene>
    <name evidence="10" type="ORF">BHU72_14135</name>
</gene>
<dbReference type="PANTHER" id="PTHR43553">
    <property type="entry name" value="HEAVY METAL TRANSPORTER"/>
    <property type="match status" value="1"/>
</dbReference>
<dbReference type="InterPro" id="IPR003439">
    <property type="entry name" value="ABC_transporter-like_ATP-bd"/>
</dbReference>
<dbReference type="Proteomes" id="UP000095255">
    <property type="component" value="Unassembled WGS sequence"/>
</dbReference>
<dbReference type="SMART" id="SM00382">
    <property type="entry name" value="AAA"/>
    <property type="match status" value="1"/>
</dbReference>
<dbReference type="GO" id="GO:0005524">
    <property type="term" value="F:ATP binding"/>
    <property type="evidence" value="ECO:0007669"/>
    <property type="project" value="UniProtKB-KW"/>
</dbReference>
<keyword evidence="7" id="KW-1278">Translocase</keyword>
<keyword evidence="4" id="KW-1003">Cell membrane</keyword>
<evidence type="ECO:0000256" key="6">
    <source>
        <dbReference type="ARBA" id="ARBA00022840"/>
    </source>
</evidence>
<dbReference type="Gene3D" id="3.40.50.300">
    <property type="entry name" value="P-loop containing nucleotide triphosphate hydrolases"/>
    <property type="match status" value="1"/>
</dbReference>
<dbReference type="AlphaFoldDB" id="A0A1E5L870"/>
<keyword evidence="11" id="KW-1185">Reference proteome</keyword>
<sequence>MQITFEQVSYTYGIKTPYEEQALKEVSFTIPRQKLVTVLGHTGSGKTTALQLIKGLIHPTSGNVNYTEGQQSVQATSKKPNKIDKQKLHDMWTKIGYVFQYPEHQLFEETVGQDIAYGPRNLKYSETDIQEIVQNALREVELDAQRFADRSPFELSGGEMRRVAIAGILAMNPRLMILDEPMAGLDPLSKRNLLARLYTLHKQNQWTTVCVSHHIDELWQYTDLFLIFHNKQVVFQGTKERLLAEWQQGNTLIEPPMLVKLAMELIRKGKITTALSELHNVLESESKFADFLRTELTLTKE</sequence>
<dbReference type="InterPro" id="IPR017871">
    <property type="entry name" value="ABC_transporter-like_CS"/>
</dbReference>
<dbReference type="InterPro" id="IPR015856">
    <property type="entry name" value="ABC_transpr_CbiO/EcfA_su"/>
</dbReference>
<keyword evidence="8" id="KW-0472">Membrane</keyword>
<comment type="similarity">
    <text evidence="2">Belongs to the ABC transporter superfamily.</text>
</comment>
<evidence type="ECO:0000256" key="2">
    <source>
        <dbReference type="ARBA" id="ARBA00005417"/>
    </source>
</evidence>
<dbReference type="GO" id="GO:0016887">
    <property type="term" value="F:ATP hydrolysis activity"/>
    <property type="evidence" value="ECO:0007669"/>
    <property type="project" value="InterPro"/>
</dbReference>
<protein>
    <recommendedName>
        <fullName evidence="9">ABC transporter domain-containing protein</fullName>
    </recommendedName>
</protein>
<evidence type="ECO:0000256" key="4">
    <source>
        <dbReference type="ARBA" id="ARBA00022475"/>
    </source>
</evidence>
<dbReference type="CDD" id="cd03225">
    <property type="entry name" value="ABC_cobalt_CbiO_domain1"/>
    <property type="match status" value="1"/>
</dbReference>
<dbReference type="InterPro" id="IPR003593">
    <property type="entry name" value="AAA+_ATPase"/>
</dbReference>
<evidence type="ECO:0000256" key="5">
    <source>
        <dbReference type="ARBA" id="ARBA00022741"/>
    </source>
</evidence>
<dbReference type="RefSeq" id="WP_069701334.1">
    <property type="nucleotide sequence ID" value="NZ_MJAT01000005.1"/>
</dbReference>
<evidence type="ECO:0000256" key="8">
    <source>
        <dbReference type="ARBA" id="ARBA00023136"/>
    </source>
</evidence>
<evidence type="ECO:0000313" key="10">
    <source>
        <dbReference type="EMBL" id="OEH86357.1"/>
    </source>
</evidence>
<name>A0A1E5L870_9FIRM</name>
<comment type="subcellular location">
    <subcellularLocation>
        <location evidence="1">Cell membrane</location>
        <topology evidence="1">Peripheral membrane protein</topology>
    </subcellularLocation>
</comment>
<dbReference type="PROSITE" id="PS00211">
    <property type="entry name" value="ABC_TRANSPORTER_1"/>
    <property type="match status" value="1"/>
</dbReference>
<dbReference type="OrthoDB" id="9784332at2"/>
<evidence type="ECO:0000259" key="9">
    <source>
        <dbReference type="PROSITE" id="PS50893"/>
    </source>
</evidence>
<dbReference type="SUPFAM" id="SSF52540">
    <property type="entry name" value="P-loop containing nucleoside triphosphate hydrolases"/>
    <property type="match status" value="1"/>
</dbReference>
<keyword evidence="5" id="KW-0547">Nucleotide-binding</keyword>
<dbReference type="PANTHER" id="PTHR43553:SF27">
    <property type="entry name" value="ENERGY-COUPLING FACTOR TRANSPORTER ATP-BINDING PROTEIN ECFA2"/>
    <property type="match status" value="1"/>
</dbReference>
<dbReference type="InterPro" id="IPR027417">
    <property type="entry name" value="P-loop_NTPase"/>
</dbReference>
<comment type="caution">
    <text evidence="10">The sequence shown here is derived from an EMBL/GenBank/DDBJ whole genome shotgun (WGS) entry which is preliminary data.</text>
</comment>
<dbReference type="InterPro" id="IPR050095">
    <property type="entry name" value="ECF_ABC_transporter_ATP-bd"/>
</dbReference>
<evidence type="ECO:0000256" key="1">
    <source>
        <dbReference type="ARBA" id="ARBA00004202"/>
    </source>
</evidence>
<dbReference type="EMBL" id="MJAT01000005">
    <property type="protein sequence ID" value="OEH86357.1"/>
    <property type="molecule type" value="Genomic_DNA"/>
</dbReference>
<evidence type="ECO:0000256" key="7">
    <source>
        <dbReference type="ARBA" id="ARBA00022967"/>
    </source>
</evidence>
<dbReference type="Pfam" id="PF00005">
    <property type="entry name" value="ABC_tran"/>
    <property type="match status" value="1"/>
</dbReference>
<reference evidence="10 11" key="1">
    <citation type="submission" date="2016-09" db="EMBL/GenBank/DDBJ databases">
        <title>Desulfuribacillus arsenicus sp. nov., an obligately anaerobic, dissimilatory arsenic- and antimonate-reducing bacterium isolated from anoxic sediments.</title>
        <authorList>
            <person name="Abin C.A."/>
            <person name="Hollibaugh J.T."/>
        </authorList>
    </citation>
    <scope>NUCLEOTIDE SEQUENCE [LARGE SCALE GENOMIC DNA]</scope>
    <source>
        <strain evidence="10 11">MLFW-2</strain>
    </source>
</reference>
<dbReference type="PROSITE" id="PS50893">
    <property type="entry name" value="ABC_TRANSPORTER_2"/>
    <property type="match status" value="1"/>
</dbReference>
<dbReference type="GO" id="GO:0043190">
    <property type="term" value="C:ATP-binding cassette (ABC) transporter complex"/>
    <property type="evidence" value="ECO:0007669"/>
    <property type="project" value="TreeGrafter"/>
</dbReference>
<evidence type="ECO:0000256" key="3">
    <source>
        <dbReference type="ARBA" id="ARBA00022448"/>
    </source>
</evidence>
<accession>A0A1E5L870</accession>
<dbReference type="STRING" id="1390249.BHU72_14135"/>
<feature type="domain" description="ABC transporter" evidence="9">
    <location>
        <begin position="3"/>
        <end position="255"/>
    </location>
</feature>
<proteinExistence type="inferred from homology"/>
<evidence type="ECO:0000313" key="11">
    <source>
        <dbReference type="Proteomes" id="UP000095255"/>
    </source>
</evidence>
<keyword evidence="6" id="KW-0067">ATP-binding</keyword>